<evidence type="ECO:0000259" key="6">
    <source>
        <dbReference type="SMART" id="SM00079"/>
    </source>
</evidence>
<dbReference type="GO" id="GO:0006865">
    <property type="term" value="P:amino acid transport"/>
    <property type="evidence" value="ECO:0007669"/>
    <property type="project" value="TreeGrafter"/>
</dbReference>
<dbReference type="InterPro" id="IPR001320">
    <property type="entry name" value="Iontro_rcpt_C"/>
</dbReference>
<dbReference type="RefSeq" id="WP_045362550.1">
    <property type="nucleotide sequence ID" value="NZ_BBPA01000075.1"/>
</dbReference>
<dbReference type="GO" id="GO:0016020">
    <property type="term" value="C:membrane"/>
    <property type="evidence" value="ECO:0007669"/>
    <property type="project" value="InterPro"/>
</dbReference>
<dbReference type="PANTHER" id="PTHR30085">
    <property type="entry name" value="AMINO ACID ABC TRANSPORTER PERMEASE"/>
    <property type="match status" value="1"/>
</dbReference>
<evidence type="ECO:0000259" key="5">
    <source>
        <dbReference type="SMART" id="SM00062"/>
    </source>
</evidence>
<dbReference type="SUPFAM" id="SSF53850">
    <property type="entry name" value="Periplasmic binding protein-like II"/>
    <property type="match status" value="1"/>
</dbReference>
<sequence length="260" mass="28914">MKNLLFILGFLLLGVAPSFSTDLDTIIRRGKLIVAVKNNLPPLAFLDSQGNLQGLEIDIAKRLAAEILGSDSAIILQPVSNQERLQVVIDDRVDLAIARVAITPARQRLVDFSPFYYLDSSGFVTKNQQFQRLEDLANSRIAVLNGSTTIALVRSNLPNAILRGVASYQEAFNLLETGEIDAFAADNSLLTGWVRQFPNYRQLPIQLGAIALGVVLPKGLQYQSLRERVNQAIERLESTGWLAERVNYWGLPLRIREMGR</sequence>
<dbReference type="InterPro" id="IPR018313">
    <property type="entry name" value="SBP_3_CS"/>
</dbReference>
<feature type="domain" description="Solute-binding protein family 3/N-terminal" evidence="5">
    <location>
        <begin position="31"/>
        <end position="253"/>
    </location>
</feature>
<gene>
    <name evidence="7" type="ORF">N44_04544</name>
</gene>
<dbReference type="GO" id="GO:0005576">
    <property type="term" value="C:extracellular region"/>
    <property type="evidence" value="ECO:0007669"/>
    <property type="project" value="TreeGrafter"/>
</dbReference>
<evidence type="ECO:0000313" key="8">
    <source>
        <dbReference type="Proteomes" id="UP000030321"/>
    </source>
</evidence>
<evidence type="ECO:0000256" key="2">
    <source>
        <dbReference type="ARBA" id="ARBA00022448"/>
    </source>
</evidence>
<evidence type="ECO:0000256" key="1">
    <source>
        <dbReference type="ARBA" id="ARBA00010333"/>
    </source>
</evidence>
<protein>
    <submittedName>
        <fullName evidence="7">Glutamine-binding protein of glutamine ABC transporter</fullName>
    </submittedName>
</protein>
<dbReference type="PROSITE" id="PS01039">
    <property type="entry name" value="SBP_BACTERIAL_3"/>
    <property type="match status" value="1"/>
</dbReference>
<evidence type="ECO:0000256" key="3">
    <source>
        <dbReference type="ARBA" id="ARBA00022729"/>
    </source>
</evidence>
<evidence type="ECO:0000313" key="7">
    <source>
        <dbReference type="EMBL" id="GAL95688.1"/>
    </source>
</evidence>
<keyword evidence="3" id="KW-0732">Signal</keyword>
<dbReference type="InterPro" id="IPR051455">
    <property type="entry name" value="Bact_solute-bind_prot3"/>
</dbReference>
<dbReference type="PANTHER" id="PTHR30085:SF6">
    <property type="entry name" value="ABC TRANSPORTER GLUTAMINE-BINDING PROTEIN GLNH"/>
    <property type="match status" value="1"/>
</dbReference>
<reference evidence="8" key="1">
    <citation type="journal article" date="2015" name="Genome">
        <title>Whole Genome Sequence of the Non-Microcystin-Producing Microcystis aeruginosa Strain NIES-44.</title>
        <authorList>
            <person name="Okano K."/>
            <person name="Miyata N."/>
            <person name="Ozaki Y."/>
        </authorList>
    </citation>
    <scope>NUCLEOTIDE SEQUENCE [LARGE SCALE GENOMIC DNA]</scope>
    <source>
        <strain evidence="8">NIES-44</strain>
    </source>
</reference>
<dbReference type="SMART" id="SM00079">
    <property type="entry name" value="PBPe"/>
    <property type="match status" value="1"/>
</dbReference>
<accession>A0A0A1W1P0</accession>
<dbReference type="Pfam" id="PF00497">
    <property type="entry name" value="SBP_bac_3"/>
    <property type="match status" value="1"/>
</dbReference>
<dbReference type="Gene3D" id="3.40.190.10">
    <property type="entry name" value="Periplasmic binding protein-like II"/>
    <property type="match status" value="2"/>
</dbReference>
<keyword evidence="2" id="KW-0813">Transport</keyword>
<feature type="domain" description="Ionotropic glutamate receptor C-terminal" evidence="6">
    <location>
        <begin position="31"/>
        <end position="252"/>
    </location>
</feature>
<dbReference type="GO" id="GO:0030288">
    <property type="term" value="C:outer membrane-bounded periplasmic space"/>
    <property type="evidence" value="ECO:0007669"/>
    <property type="project" value="TreeGrafter"/>
</dbReference>
<proteinExistence type="inferred from homology"/>
<dbReference type="AlphaFoldDB" id="A0A0A1W1P0"/>
<comment type="caution">
    <text evidence="7">The sequence shown here is derived from an EMBL/GenBank/DDBJ whole genome shotgun (WGS) entry which is preliminary data.</text>
</comment>
<dbReference type="Proteomes" id="UP000030321">
    <property type="component" value="Unassembled WGS sequence"/>
</dbReference>
<dbReference type="InterPro" id="IPR001638">
    <property type="entry name" value="Solute-binding_3/MltF_N"/>
</dbReference>
<dbReference type="EMBL" id="BBPA01000075">
    <property type="protein sequence ID" value="GAL95688.1"/>
    <property type="molecule type" value="Genomic_DNA"/>
</dbReference>
<evidence type="ECO:0000256" key="4">
    <source>
        <dbReference type="RuleBase" id="RU003744"/>
    </source>
</evidence>
<comment type="similarity">
    <text evidence="1 4">Belongs to the bacterial solute-binding protein 3 family.</text>
</comment>
<name>A0A0A1W1P0_MICAE</name>
<organism evidence="7 8">
    <name type="scientific">Microcystis aeruginosa NIES-44</name>
    <dbReference type="NCBI Taxonomy" id="449439"/>
    <lineage>
        <taxon>Bacteria</taxon>
        <taxon>Bacillati</taxon>
        <taxon>Cyanobacteriota</taxon>
        <taxon>Cyanophyceae</taxon>
        <taxon>Oscillatoriophycideae</taxon>
        <taxon>Chroococcales</taxon>
        <taxon>Microcystaceae</taxon>
        <taxon>Microcystis</taxon>
    </lineage>
</organism>
<dbReference type="GO" id="GO:0015276">
    <property type="term" value="F:ligand-gated monoatomic ion channel activity"/>
    <property type="evidence" value="ECO:0007669"/>
    <property type="project" value="InterPro"/>
</dbReference>
<dbReference type="SMART" id="SM00062">
    <property type="entry name" value="PBPb"/>
    <property type="match status" value="1"/>
</dbReference>